<keyword evidence="2" id="KW-1185">Reference proteome</keyword>
<accession>A0ACC2P0L0</accession>
<comment type="caution">
    <text evidence="1">The sequence shown here is derived from an EMBL/GenBank/DDBJ whole genome shotgun (WGS) entry which is preliminary data.</text>
</comment>
<gene>
    <name evidence="1" type="ORF">QAD02_012760</name>
</gene>
<evidence type="ECO:0000313" key="2">
    <source>
        <dbReference type="Proteomes" id="UP001239111"/>
    </source>
</evidence>
<dbReference type="Proteomes" id="UP001239111">
    <property type="component" value="Chromosome 2"/>
</dbReference>
<organism evidence="1 2">
    <name type="scientific">Eretmocerus hayati</name>
    <dbReference type="NCBI Taxonomy" id="131215"/>
    <lineage>
        <taxon>Eukaryota</taxon>
        <taxon>Metazoa</taxon>
        <taxon>Ecdysozoa</taxon>
        <taxon>Arthropoda</taxon>
        <taxon>Hexapoda</taxon>
        <taxon>Insecta</taxon>
        <taxon>Pterygota</taxon>
        <taxon>Neoptera</taxon>
        <taxon>Endopterygota</taxon>
        <taxon>Hymenoptera</taxon>
        <taxon>Apocrita</taxon>
        <taxon>Proctotrupomorpha</taxon>
        <taxon>Chalcidoidea</taxon>
        <taxon>Aphelinidae</taxon>
        <taxon>Aphelininae</taxon>
        <taxon>Eretmocerus</taxon>
    </lineage>
</organism>
<reference evidence="1" key="1">
    <citation type="submission" date="2023-04" db="EMBL/GenBank/DDBJ databases">
        <title>A chromosome-level genome assembly of the parasitoid wasp Eretmocerus hayati.</title>
        <authorList>
            <person name="Zhong Y."/>
            <person name="Liu S."/>
            <person name="Liu Y."/>
        </authorList>
    </citation>
    <scope>NUCLEOTIDE SEQUENCE</scope>
    <source>
        <strain evidence="1">ZJU_SS_LIU_2023</strain>
    </source>
</reference>
<proteinExistence type="predicted"/>
<sequence>MRFVKQKEGITVFNLDNRAEDKVKDKHGKLLPSNLRALFIGSSRSGETNALLSLIFAQNGLAFENIYLYSESLDQPKYRLLETMMDELLNDGMNFYESTNSEEVIDPKDAKPDSIPIPNGVAHKNYP</sequence>
<evidence type="ECO:0000313" key="1">
    <source>
        <dbReference type="EMBL" id="KAJ8676973.1"/>
    </source>
</evidence>
<protein>
    <submittedName>
        <fullName evidence="1">Uncharacterized protein</fullName>
    </submittedName>
</protein>
<name>A0ACC2P0L0_9HYME</name>
<dbReference type="EMBL" id="CM056742">
    <property type="protein sequence ID" value="KAJ8676973.1"/>
    <property type="molecule type" value="Genomic_DNA"/>
</dbReference>